<evidence type="ECO:0000313" key="2">
    <source>
        <dbReference type="Proteomes" id="UP000735302"/>
    </source>
</evidence>
<accession>A0AAV4DRE9</accession>
<dbReference type="InterPro" id="IPR011042">
    <property type="entry name" value="6-blade_b-propeller_TolB-like"/>
</dbReference>
<dbReference type="SUPFAM" id="SSF101898">
    <property type="entry name" value="NHL repeat"/>
    <property type="match status" value="1"/>
</dbReference>
<dbReference type="Proteomes" id="UP000735302">
    <property type="component" value="Unassembled WGS sequence"/>
</dbReference>
<keyword evidence="2" id="KW-1185">Reference proteome</keyword>
<evidence type="ECO:0000313" key="1">
    <source>
        <dbReference type="EMBL" id="GFO46878.1"/>
    </source>
</evidence>
<dbReference type="EMBL" id="BLXT01008232">
    <property type="protein sequence ID" value="GFO46878.1"/>
    <property type="molecule type" value="Genomic_DNA"/>
</dbReference>
<sequence length="162" mass="17393">MDEDCCAVAAVNNRTLAVAYLKKSTDIDIINLNGQHLCRISSASPPTRMIMTKNAELIFSTGINGSIIKVNSFDGRVIFDVKVPQIATPTGVTMVSDDSLLVADFNALSLHLVSSGGRWLKQVWTAPSTSAKVDKLRCVSIESSLCVCVTSCGFAYVLDAVY</sequence>
<dbReference type="AlphaFoldDB" id="A0AAV4DRE9"/>
<reference evidence="1 2" key="1">
    <citation type="journal article" date="2021" name="Elife">
        <title>Chloroplast acquisition without the gene transfer in kleptoplastic sea slugs, Plakobranchus ocellatus.</title>
        <authorList>
            <person name="Maeda T."/>
            <person name="Takahashi S."/>
            <person name="Yoshida T."/>
            <person name="Shimamura S."/>
            <person name="Takaki Y."/>
            <person name="Nagai Y."/>
            <person name="Toyoda A."/>
            <person name="Suzuki Y."/>
            <person name="Arimoto A."/>
            <person name="Ishii H."/>
            <person name="Satoh N."/>
            <person name="Nishiyama T."/>
            <person name="Hasebe M."/>
            <person name="Maruyama T."/>
            <person name="Minagawa J."/>
            <person name="Obokata J."/>
            <person name="Shigenobu S."/>
        </authorList>
    </citation>
    <scope>NUCLEOTIDE SEQUENCE [LARGE SCALE GENOMIC DNA]</scope>
</reference>
<name>A0AAV4DRE9_9GAST</name>
<protein>
    <submittedName>
        <fullName evidence="1">Uncharacterized protein</fullName>
    </submittedName>
</protein>
<gene>
    <name evidence="1" type="ORF">PoB_007338300</name>
</gene>
<organism evidence="1 2">
    <name type="scientific">Plakobranchus ocellatus</name>
    <dbReference type="NCBI Taxonomy" id="259542"/>
    <lineage>
        <taxon>Eukaryota</taxon>
        <taxon>Metazoa</taxon>
        <taxon>Spiralia</taxon>
        <taxon>Lophotrochozoa</taxon>
        <taxon>Mollusca</taxon>
        <taxon>Gastropoda</taxon>
        <taxon>Heterobranchia</taxon>
        <taxon>Euthyneura</taxon>
        <taxon>Panpulmonata</taxon>
        <taxon>Sacoglossa</taxon>
        <taxon>Placobranchoidea</taxon>
        <taxon>Plakobranchidae</taxon>
        <taxon>Plakobranchus</taxon>
    </lineage>
</organism>
<comment type="caution">
    <text evidence="1">The sequence shown here is derived from an EMBL/GenBank/DDBJ whole genome shotgun (WGS) entry which is preliminary data.</text>
</comment>
<proteinExistence type="predicted"/>
<dbReference type="Gene3D" id="2.120.10.30">
    <property type="entry name" value="TolB, C-terminal domain"/>
    <property type="match status" value="1"/>
</dbReference>